<keyword evidence="5 6" id="KW-0067">ATP-binding</keyword>
<keyword evidence="4" id="KW-0418">Kinase</keyword>
<dbReference type="InterPro" id="IPR030616">
    <property type="entry name" value="Aur-like"/>
</dbReference>
<evidence type="ECO:0000256" key="1">
    <source>
        <dbReference type="ARBA" id="ARBA00022527"/>
    </source>
</evidence>
<evidence type="ECO:0000256" key="7">
    <source>
        <dbReference type="PROSITE-ProRule" id="PRU10141"/>
    </source>
</evidence>
<organism evidence="9">
    <name type="scientific">Corethron hystrix</name>
    <dbReference type="NCBI Taxonomy" id="216773"/>
    <lineage>
        <taxon>Eukaryota</taxon>
        <taxon>Sar</taxon>
        <taxon>Stramenopiles</taxon>
        <taxon>Ochrophyta</taxon>
        <taxon>Bacillariophyta</taxon>
        <taxon>Coscinodiscophyceae</taxon>
        <taxon>Corethrophycidae</taxon>
        <taxon>Corethrales</taxon>
        <taxon>Corethraceae</taxon>
        <taxon>Corethron</taxon>
    </lineage>
</organism>
<reference evidence="9" key="1">
    <citation type="submission" date="2021-01" db="EMBL/GenBank/DDBJ databases">
        <authorList>
            <person name="Corre E."/>
            <person name="Pelletier E."/>
            <person name="Niang G."/>
            <person name="Scheremetjew M."/>
            <person name="Finn R."/>
            <person name="Kale V."/>
            <person name="Holt S."/>
            <person name="Cochrane G."/>
            <person name="Meng A."/>
            <person name="Brown T."/>
            <person name="Cohen L."/>
        </authorList>
    </citation>
    <scope>NUCLEOTIDE SEQUENCE</scope>
    <source>
        <strain evidence="9">308</strain>
    </source>
</reference>
<dbReference type="InterPro" id="IPR000719">
    <property type="entry name" value="Prot_kinase_dom"/>
</dbReference>
<dbReference type="InterPro" id="IPR011009">
    <property type="entry name" value="Kinase-like_dom_sf"/>
</dbReference>
<dbReference type="PROSITE" id="PS50011">
    <property type="entry name" value="PROTEIN_KINASE_DOM"/>
    <property type="match status" value="1"/>
</dbReference>
<evidence type="ECO:0000313" key="9">
    <source>
        <dbReference type="EMBL" id="CAD8879109.1"/>
    </source>
</evidence>
<keyword evidence="1" id="KW-0723">Serine/threonine-protein kinase</keyword>
<keyword evidence="2" id="KW-0808">Transferase</keyword>
<evidence type="ECO:0000256" key="4">
    <source>
        <dbReference type="ARBA" id="ARBA00022777"/>
    </source>
</evidence>
<evidence type="ECO:0000256" key="5">
    <source>
        <dbReference type="ARBA" id="ARBA00022840"/>
    </source>
</evidence>
<evidence type="ECO:0000259" key="8">
    <source>
        <dbReference type="PROSITE" id="PS50011"/>
    </source>
</evidence>
<feature type="binding site" evidence="6 7">
    <location>
        <position position="77"/>
    </location>
    <ligand>
        <name>ATP</name>
        <dbReference type="ChEBI" id="CHEBI:30616"/>
    </ligand>
</feature>
<keyword evidence="3 6" id="KW-0547">Nucleotide-binding</keyword>
<dbReference type="EMBL" id="HBFR01008707">
    <property type="protein sequence ID" value="CAD8879109.1"/>
    <property type="molecule type" value="Transcribed_RNA"/>
</dbReference>
<dbReference type="GO" id="GO:0005524">
    <property type="term" value="F:ATP binding"/>
    <property type="evidence" value="ECO:0007669"/>
    <property type="project" value="UniProtKB-UniRule"/>
</dbReference>
<dbReference type="AlphaFoldDB" id="A0A7S1B9G7"/>
<accession>A0A7S1B9G7</accession>
<dbReference type="SUPFAM" id="SSF56112">
    <property type="entry name" value="Protein kinase-like (PK-like)"/>
    <property type="match status" value="1"/>
</dbReference>
<sequence>MNSNSTQVKTNSPKKRAISRIMSLQLNSPNCIDNEGNPTQRFNALDSFYISGVLGEGSGGKVHLCSNIYTKEKFAIKSEKITKGSFHQWKRELGILRSLRHDNILPMRGVFESGGSVYMMMDYMEGGDLLDNLHRKKKIHRK</sequence>
<evidence type="ECO:0000256" key="2">
    <source>
        <dbReference type="ARBA" id="ARBA00022679"/>
    </source>
</evidence>
<dbReference type="PANTHER" id="PTHR24350">
    <property type="entry name" value="SERINE/THREONINE-PROTEIN KINASE IAL-RELATED"/>
    <property type="match status" value="1"/>
</dbReference>
<dbReference type="Pfam" id="PF00069">
    <property type="entry name" value="Pkinase"/>
    <property type="match status" value="1"/>
</dbReference>
<evidence type="ECO:0000256" key="3">
    <source>
        <dbReference type="ARBA" id="ARBA00022741"/>
    </source>
</evidence>
<name>A0A7S1B9G7_9STRA</name>
<evidence type="ECO:0000256" key="6">
    <source>
        <dbReference type="PIRSR" id="PIRSR630616-2"/>
    </source>
</evidence>
<feature type="domain" description="Protein kinase" evidence="8">
    <location>
        <begin position="48"/>
        <end position="142"/>
    </location>
</feature>
<dbReference type="GO" id="GO:0004674">
    <property type="term" value="F:protein serine/threonine kinase activity"/>
    <property type="evidence" value="ECO:0007669"/>
    <property type="project" value="UniProtKB-KW"/>
</dbReference>
<dbReference type="Gene3D" id="1.10.510.10">
    <property type="entry name" value="Transferase(Phosphotransferase) domain 1"/>
    <property type="match status" value="1"/>
</dbReference>
<gene>
    <name evidence="9" type="ORF">CHYS00102_LOCUS6293</name>
</gene>
<protein>
    <recommendedName>
        <fullName evidence="8">Protein kinase domain-containing protein</fullName>
    </recommendedName>
</protein>
<dbReference type="InterPro" id="IPR017441">
    <property type="entry name" value="Protein_kinase_ATP_BS"/>
</dbReference>
<dbReference type="PROSITE" id="PS00107">
    <property type="entry name" value="PROTEIN_KINASE_ATP"/>
    <property type="match status" value="1"/>
</dbReference>
<proteinExistence type="predicted"/>